<dbReference type="PANTHER" id="PTHR38831:SF1">
    <property type="entry name" value="TYPE II SECRETION SYSTEM PROTEIN K-RELATED"/>
    <property type="match status" value="1"/>
</dbReference>
<comment type="similarity">
    <text evidence="2">Belongs to the GSP K family.</text>
</comment>
<evidence type="ECO:0000313" key="13">
    <source>
        <dbReference type="Proteomes" id="UP000286732"/>
    </source>
</evidence>
<evidence type="ECO:0000256" key="3">
    <source>
        <dbReference type="ARBA" id="ARBA00022448"/>
    </source>
</evidence>
<accession>A0A432GBN5</accession>
<comment type="caution">
    <text evidence="12">The sequence shown here is derived from an EMBL/GenBank/DDBJ whole genome shotgun (WGS) entry which is preliminary data.</text>
</comment>
<evidence type="ECO:0000256" key="1">
    <source>
        <dbReference type="ARBA" id="ARBA00004533"/>
    </source>
</evidence>
<keyword evidence="5" id="KW-0997">Cell inner membrane</keyword>
<evidence type="ECO:0000256" key="8">
    <source>
        <dbReference type="ARBA" id="ARBA00022989"/>
    </source>
</evidence>
<dbReference type="SUPFAM" id="SSF158544">
    <property type="entry name" value="GspK insert domain-like"/>
    <property type="match status" value="1"/>
</dbReference>
<dbReference type="GO" id="GO:0009306">
    <property type="term" value="P:protein secretion"/>
    <property type="evidence" value="ECO:0007669"/>
    <property type="project" value="InterPro"/>
</dbReference>
<keyword evidence="3" id="KW-0813">Transport</keyword>
<gene>
    <name evidence="12" type="ORF">DSY98_03815</name>
</gene>
<dbReference type="InterPro" id="IPR038072">
    <property type="entry name" value="GspK_central_sf"/>
</dbReference>
<dbReference type="AlphaFoldDB" id="A0A432GBN5"/>
<protein>
    <recommendedName>
        <fullName evidence="11">T2SS protein K first SAM-like domain-containing protein</fullName>
    </recommendedName>
</protein>
<evidence type="ECO:0000256" key="2">
    <source>
        <dbReference type="ARBA" id="ARBA00007246"/>
    </source>
</evidence>
<keyword evidence="9 10" id="KW-0472">Membrane</keyword>
<dbReference type="Gene3D" id="1.10.40.60">
    <property type="entry name" value="EpsJ-like"/>
    <property type="match status" value="1"/>
</dbReference>
<reference evidence="12 13" key="1">
    <citation type="submission" date="2018-06" db="EMBL/GenBank/DDBJ databases">
        <title>Combined omics and stable isotope probing to characterize newly discovered Mariana Back-Arc vent microbial communities.</title>
        <authorList>
            <person name="Trembath-Reichert E."/>
            <person name="Huber J.A."/>
        </authorList>
    </citation>
    <scope>NUCLEOTIDE SEQUENCE [LARGE SCALE GENOMIC DNA]</scope>
    <source>
        <strain evidence="12">MAG 63_2</strain>
    </source>
</reference>
<keyword evidence="8 10" id="KW-1133">Transmembrane helix</keyword>
<evidence type="ECO:0000256" key="9">
    <source>
        <dbReference type="ARBA" id="ARBA00023136"/>
    </source>
</evidence>
<organism evidence="12 13">
    <name type="scientific">SAR324 cluster bacterium</name>
    <dbReference type="NCBI Taxonomy" id="2024889"/>
    <lineage>
        <taxon>Bacteria</taxon>
        <taxon>Deltaproteobacteria</taxon>
        <taxon>SAR324 cluster</taxon>
    </lineage>
</organism>
<sequence length="397" mass="45149">MSHLLVTPPSHLYKSPQRGIALLITLVILALLAVFMTEFSFETKLETRGIQNYQASFKARNAVKSMFKAVLEGLKVQNEVKFFRVYLQGLQYNFSEFSGKDCTLLNPCKPVKLIAGVIADFPDVIFYTPYIRPIDHLFNLNRIRKNNPGTPEDLDLHNQFVNILKNMKSVSGQFSLGISSIDRIYAALFDWTDGDQEPYEMIGIEHYQDLQTEYEIKNQKLDKLSEILLIDGIAESGIPLDNSQSGPGNWKKYFTVFPVENRAEGFEQPRINVNLATENEIVEFLMQFENQADSSTSQTFIAKAIEIGSTLKLITSGEKGKTYYSNSEIQKSLDSSPATSDLPVVAKQFFIPYSNWYEINLKTEIENVQAEVNAFVSVNRKPDHSVEKLIIHEFLLR</sequence>
<evidence type="ECO:0000256" key="4">
    <source>
        <dbReference type="ARBA" id="ARBA00022475"/>
    </source>
</evidence>
<dbReference type="EMBL" id="QNZM01000147">
    <property type="protein sequence ID" value="RTZ80773.1"/>
    <property type="molecule type" value="Genomic_DNA"/>
</dbReference>
<comment type="subcellular location">
    <subcellularLocation>
        <location evidence="1">Cell inner membrane</location>
    </subcellularLocation>
</comment>
<proteinExistence type="inferred from homology"/>
<evidence type="ECO:0000256" key="7">
    <source>
        <dbReference type="ARBA" id="ARBA00022927"/>
    </source>
</evidence>
<name>A0A432GBN5_9DELT</name>
<dbReference type="GO" id="GO:0005886">
    <property type="term" value="C:plasma membrane"/>
    <property type="evidence" value="ECO:0007669"/>
    <property type="project" value="UniProtKB-SubCell"/>
</dbReference>
<keyword evidence="4" id="KW-1003">Cell membrane</keyword>
<keyword evidence="6 10" id="KW-0812">Transmembrane</keyword>
<evidence type="ECO:0000256" key="5">
    <source>
        <dbReference type="ARBA" id="ARBA00022519"/>
    </source>
</evidence>
<dbReference type="Proteomes" id="UP000286732">
    <property type="component" value="Unassembled WGS sequence"/>
</dbReference>
<dbReference type="Pfam" id="PF21687">
    <property type="entry name" value="T2SSK_1st"/>
    <property type="match status" value="1"/>
</dbReference>
<evidence type="ECO:0000313" key="12">
    <source>
        <dbReference type="EMBL" id="RTZ80773.1"/>
    </source>
</evidence>
<evidence type="ECO:0000259" key="11">
    <source>
        <dbReference type="Pfam" id="PF21687"/>
    </source>
</evidence>
<evidence type="ECO:0000256" key="6">
    <source>
        <dbReference type="ARBA" id="ARBA00022692"/>
    </source>
</evidence>
<dbReference type="PANTHER" id="PTHR38831">
    <property type="entry name" value="TYPE II SECRETION SYSTEM PROTEIN K"/>
    <property type="match status" value="1"/>
</dbReference>
<dbReference type="InterPro" id="IPR005628">
    <property type="entry name" value="GspK"/>
</dbReference>
<dbReference type="InterPro" id="IPR049031">
    <property type="entry name" value="T2SSK_SAM-like_1st"/>
</dbReference>
<feature type="transmembrane region" description="Helical" evidence="10">
    <location>
        <begin position="20"/>
        <end position="41"/>
    </location>
</feature>
<feature type="domain" description="T2SS protein K first SAM-like" evidence="11">
    <location>
        <begin position="138"/>
        <end position="236"/>
    </location>
</feature>
<keyword evidence="7" id="KW-0653">Protein transport</keyword>
<evidence type="ECO:0000256" key="10">
    <source>
        <dbReference type="SAM" id="Phobius"/>
    </source>
</evidence>